<name>A0A5B6WNJ6_9ROSI</name>
<proteinExistence type="predicted"/>
<sequence>MVDGLIYSTQTRLDIAFLVRIYARAFKASSWGATKRVLLYGAETIDFGLWYEKVPDFKLGGDLTSCLEDRRNTSGYIFNLKSTTIFWSLNKLQ</sequence>
<dbReference type="AlphaFoldDB" id="A0A5B6WNJ6"/>
<dbReference type="PANTHER" id="PTHR11439:SF463">
    <property type="entry name" value="REVERSE TRANSCRIPTASE TY1_COPIA-TYPE DOMAIN-CONTAINING PROTEIN"/>
    <property type="match status" value="1"/>
</dbReference>
<dbReference type="OrthoDB" id="413760at2759"/>
<evidence type="ECO:0000313" key="1">
    <source>
        <dbReference type="EMBL" id="KAA3482555.1"/>
    </source>
</evidence>
<comment type="caution">
    <text evidence="1">The sequence shown here is derived from an EMBL/GenBank/DDBJ whole genome shotgun (WGS) entry which is preliminary data.</text>
</comment>
<accession>A0A5B6WNJ6</accession>
<reference evidence="1" key="1">
    <citation type="submission" date="2019-08" db="EMBL/GenBank/DDBJ databases">
        <authorList>
            <person name="Liu F."/>
        </authorList>
    </citation>
    <scope>NUCLEOTIDE SEQUENCE [LARGE SCALE GENOMIC DNA]</scope>
    <source>
        <strain evidence="1">PA1801</strain>
        <tissue evidence="1">Leaf</tissue>
    </source>
</reference>
<dbReference type="PANTHER" id="PTHR11439">
    <property type="entry name" value="GAG-POL-RELATED RETROTRANSPOSON"/>
    <property type="match status" value="1"/>
</dbReference>
<gene>
    <name evidence="1" type="ORF">EPI10_004790</name>
</gene>
<organism evidence="1 2">
    <name type="scientific">Gossypium australe</name>
    <dbReference type="NCBI Taxonomy" id="47621"/>
    <lineage>
        <taxon>Eukaryota</taxon>
        <taxon>Viridiplantae</taxon>
        <taxon>Streptophyta</taxon>
        <taxon>Embryophyta</taxon>
        <taxon>Tracheophyta</taxon>
        <taxon>Spermatophyta</taxon>
        <taxon>Magnoliopsida</taxon>
        <taxon>eudicotyledons</taxon>
        <taxon>Gunneridae</taxon>
        <taxon>Pentapetalae</taxon>
        <taxon>rosids</taxon>
        <taxon>malvids</taxon>
        <taxon>Malvales</taxon>
        <taxon>Malvaceae</taxon>
        <taxon>Malvoideae</taxon>
        <taxon>Gossypium</taxon>
    </lineage>
</organism>
<keyword evidence="2" id="KW-1185">Reference proteome</keyword>
<dbReference type="EMBL" id="SMMG02000002">
    <property type="protein sequence ID" value="KAA3482555.1"/>
    <property type="molecule type" value="Genomic_DNA"/>
</dbReference>
<dbReference type="Proteomes" id="UP000325315">
    <property type="component" value="Unassembled WGS sequence"/>
</dbReference>
<evidence type="ECO:0000313" key="2">
    <source>
        <dbReference type="Proteomes" id="UP000325315"/>
    </source>
</evidence>
<protein>
    <submittedName>
        <fullName evidence="1">Retrovirus-related Pol polyprotein from transposon TNT 1-94</fullName>
    </submittedName>
</protein>